<dbReference type="AlphaFoldDB" id="A0A6L3V7H8"/>
<dbReference type="RefSeq" id="WP_151533998.1">
    <property type="nucleotide sequence ID" value="NZ_WBOS01000002.1"/>
</dbReference>
<sequence>MYGSNYKDFFQKALIPIGQNDLNCLKNMEICDFCKHSHWLIALEGNLKSPDVEYYIWKVTIYPSDSNGSFSWNTPYYSSPIYDSIHKAYDQAKTLEKCSKNDKLHSIQIQESAG</sequence>
<dbReference type="OrthoDB" id="2988425at2"/>
<organism evidence="1 2">
    <name type="scientific">Cytobacillus depressus</name>
    <dbReference type="NCBI Taxonomy" id="1602942"/>
    <lineage>
        <taxon>Bacteria</taxon>
        <taxon>Bacillati</taxon>
        <taxon>Bacillota</taxon>
        <taxon>Bacilli</taxon>
        <taxon>Bacillales</taxon>
        <taxon>Bacillaceae</taxon>
        <taxon>Cytobacillus</taxon>
    </lineage>
</organism>
<evidence type="ECO:0000313" key="2">
    <source>
        <dbReference type="Proteomes" id="UP000481030"/>
    </source>
</evidence>
<proteinExistence type="predicted"/>
<reference evidence="1 2" key="1">
    <citation type="journal article" date="2016" name="Antonie Van Leeuwenhoek">
        <title>Bacillus depressus sp. nov., isolated from soil of a sunflower field.</title>
        <authorList>
            <person name="Wei X."/>
            <person name="Xin D."/>
            <person name="Xin Y."/>
            <person name="Zhang H."/>
            <person name="Wang T."/>
            <person name="Zhang J."/>
        </authorList>
    </citation>
    <scope>NUCLEOTIDE SEQUENCE [LARGE SCALE GENOMIC DNA]</scope>
    <source>
        <strain evidence="1 2">BZ1</strain>
    </source>
</reference>
<gene>
    <name evidence="1" type="ORF">F7731_06745</name>
</gene>
<protein>
    <submittedName>
        <fullName evidence="1">Uncharacterized protein</fullName>
    </submittedName>
</protein>
<evidence type="ECO:0000313" key="1">
    <source>
        <dbReference type="EMBL" id="KAB2337306.1"/>
    </source>
</evidence>
<comment type="caution">
    <text evidence="1">The sequence shown here is derived from an EMBL/GenBank/DDBJ whole genome shotgun (WGS) entry which is preliminary data.</text>
</comment>
<name>A0A6L3V7H8_9BACI</name>
<keyword evidence="2" id="KW-1185">Reference proteome</keyword>
<accession>A0A6L3V7H8</accession>
<dbReference type="EMBL" id="WBOS01000002">
    <property type="protein sequence ID" value="KAB2337306.1"/>
    <property type="molecule type" value="Genomic_DNA"/>
</dbReference>
<dbReference type="Proteomes" id="UP000481030">
    <property type="component" value="Unassembled WGS sequence"/>
</dbReference>